<keyword evidence="5 6" id="KW-0472">Membrane</keyword>
<sequence>MPPALAPERERLFLLTLAAVQFSHIVDFMVMMPLGPFLMQGLGIDTRQFGLLVASYSFCAAGSGLLAAGFIDRFERKRLMLVLFALFALATLACGLATSYATLLVARGLAGVFGGILGSMVQTLLADAIPFQRRAAAGGVVATAFSVSTVAGVPLSLWLAEGWGWRAPFLMIAGLGAAIWVAGCFWLPVLDGHRDGDGPRHPLAAIGEVLGDANQRWSLLFAATMIFSGFTVIPYLTVYAIGNAGILASQIPTIYLLGGLATLVTARRIGLWADRVGKLKAFRWLALAAMAPILALTHVHDVGLIGWLPGSIAFFVLVSGRMIPAMALISSAVDPARRGAAMSLNSTVQSLAMGAASSLAGFVITQGADGRFIDYNLVGYIAVAAGVLSMWLAGRVRVRDAR</sequence>
<feature type="domain" description="Major facilitator superfamily (MFS) profile" evidence="7">
    <location>
        <begin position="13"/>
        <end position="397"/>
    </location>
</feature>
<dbReference type="InterPro" id="IPR050189">
    <property type="entry name" value="MFS_Efflux_Transporters"/>
</dbReference>
<comment type="subcellular location">
    <subcellularLocation>
        <location evidence="1">Cell membrane</location>
        <topology evidence="1">Multi-pass membrane protein</topology>
    </subcellularLocation>
</comment>
<keyword evidence="3 6" id="KW-0812">Transmembrane</keyword>
<keyword evidence="4 6" id="KW-1133">Transmembrane helix</keyword>
<dbReference type="Pfam" id="PF07690">
    <property type="entry name" value="MFS_1"/>
    <property type="match status" value="1"/>
</dbReference>
<dbReference type="InterPro" id="IPR011701">
    <property type="entry name" value="MFS"/>
</dbReference>
<protein>
    <submittedName>
        <fullName evidence="8">MFS transporter</fullName>
    </submittedName>
</protein>
<comment type="caution">
    <text evidence="8">The sequence shown here is derived from an EMBL/GenBank/DDBJ whole genome shotgun (WGS) entry which is preliminary data.</text>
</comment>
<dbReference type="GO" id="GO:0022857">
    <property type="term" value="F:transmembrane transporter activity"/>
    <property type="evidence" value="ECO:0007669"/>
    <property type="project" value="InterPro"/>
</dbReference>
<feature type="transmembrane region" description="Helical" evidence="6">
    <location>
        <begin position="377"/>
        <end position="394"/>
    </location>
</feature>
<dbReference type="GO" id="GO:0005886">
    <property type="term" value="C:plasma membrane"/>
    <property type="evidence" value="ECO:0007669"/>
    <property type="project" value="UniProtKB-SubCell"/>
</dbReference>
<dbReference type="CDD" id="cd17324">
    <property type="entry name" value="MFS_NepI_like"/>
    <property type="match status" value="1"/>
</dbReference>
<evidence type="ECO:0000256" key="3">
    <source>
        <dbReference type="ARBA" id="ARBA00022692"/>
    </source>
</evidence>
<feature type="transmembrane region" description="Helical" evidence="6">
    <location>
        <begin position="51"/>
        <end position="71"/>
    </location>
</feature>
<evidence type="ECO:0000313" key="8">
    <source>
        <dbReference type="EMBL" id="MBK8891079.1"/>
    </source>
</evidence>
<dbReference type="AlphaFoldDB" id="A0A9D7QJA6"/>
<dbReference type="PROSITE" id="PS50850">
    <property type="entry name" value="MFS"/>
    <property type="match status" value="1"/>
</dbReference>
<gene>
    <name evidence="8" type="ORF">IPN75_12300</name>
</gene>
<feature type="transmembrane region" description="Helical" evidence="6">
    <location>
        <begin position="12"/>
        <end position="31"/>
    </location>
</feature>
<organism evidence="8 9">
    <name type="scientific">Candidatus Dechloromonas phosphorivorans</name>
    <dbReference type="NCBI Taxonomy" id="2899244"/>
    <lineage>
        <taxon>Bacteria</taxon>
        <taxon>Pseudomonadati</taxon>
        <taxon>Pseudomonadota</taxon>
        <taxon>Betaproteobacteria</taxon>
        <taxon>Rhodocyclales</taxon>
        <taxon>Azonexaceae</taxon>
        <taxon>Dechloromonas</taxon>
    </lineage>
</organism>
<feature type="transmembrane region" description="Helical" evidence="6">
    <location>
        <begin position="104"/>
        <end position="125"/>
    </location>
</feature>
<reference evidence="8" key="1">
    <citation type="submission" date="2020-10" db="EMBL/GenBank/DDBJ databases">
        <title>Connecting structure to function with the recovery of over 1000 high-quality activated sludge metagenome-assembled genomes encoding full-length rRNA genes using long-read sequencing.</title>
        <authorList>
            <person name="Singleton C.M."/>
            <person name="Petriglieri F."/>
            <person name="Kristensen J.M."/>
            <person name="Kirkegaard R.H."/>
            <person name="Michaelsen T.Y."/>
            <person name="Andersen M.H."/>
            <person name="Karst S.M."/>
            <person name="Dueholm M.S."/>
            <person name="Nielsen P.H."/>
            <person name="Albertsen M."/>
        </authorList>
    </citation>
    <scope>NUCLEOTIDE SEQUENCE</scope>
    <source>
        <strain evidence="8">OdNE_18-Q3-R46-58_BAT3C.305</strain>
    </source>
</reference>
<dbReference type="SUPFAM" id="SSF103473">
    <property type="entry name" value="MFS general substrate transporter"/>
    <property type="match status" value="1"/>
</dbReference>
<accession>A0A9D7QJA6</accession>
<dbReference type="InterPro" id="IPR036259">
    <property type="entry name" value="MFS_trans_sf"/>
</dbReference>
<evidence type="ECO:0000256" key="6">
    <source>
        <dbReference type="SAM" id="Phobius"/>
    </source>
</evidence>
<dbReference type="Proteomes" id="UP000808146">
    <property type="component" value="Unassembled WGS sequence"/>
</dbReference>
<dbReference type="PANTHER" id="PTHR43124:SF3">
    <property type="entry name" value="CHLORAMPHENICOL EFFLUX PUMP RV0191"/>
    <property type="match status" value="1"/>
</dbReference>
<evidence type="ECO:0000256" key="1">
    <source>
        <dbReference type="ARBA" id="ARBA00004651"/>
    </source>
</evidence>
<feature type="transmembrane region" description="Helical" evidence="6">
    <location>
        <begin position="78"/>
        <end position="98"/>
    </location>
</feature>
<dbReference type="Gene3D" id="1.20.1250.20">
    <property type="entry name" value="MFS general substrate transporter like domains"/>
    <property type="match status" value="1"/>
</dbReference>
<feature type="transmembrane region" description="Helical" evidence="6">
    <location>
        <begin position="341"/>
        <end position="365"/>
    </location>
</feature>
<name>A0A9D7QJA6_9RHOO</name>
<evidence type="ECO:0000313" key="9">
    <source>
        <dbReference type="Proteomes" id="UP000808146"/>
    </source>
</evidence>
<feature type="transmembrane region" description="Helical" evidence="6">
    <location>
        <begin position="281"/>
        <end position="299"/>
    </location>
</feature>
<dbReference type="InterPro" id="IPR020846">
    <property type="entry name" value="MFS_dom"/>
</dbReference>
<evidence type="ECO:0000256" key="5">
    <source>
        <dbReference type="ARBA" id="ARBA00023136"/>
    </source>
</evidence>
<evidence type="ECO:0000256" key="2">
    <source>
        <dbReference type="ARBA" id="ARBA00022475"/>
    </source>
</evidence>
<keyword evidence="2" id="KW-1003">Cell membrane</keyword>
<evidence type="ECO:0000256" key="4">
    <source>
        <dbReference type="ARBA" id="ARBA00022989"/>
    </source>
</evidence>
<evidence type="ECO:0000259" key="7">
    <source>
        <dbReference type="PROSITE" id="PS50850"/>
    </source>
</evidence>
<feature type="transmembrane region" description="Helical" evidence="6">
    <location>
        <begin position="247"/>
        <end position="269"/>
    </location>
</feature>
<dbReference type="PANTHER" id="PTHR43124">
    <property type="entry name" value="PURINE EFFLUX PUMP PBUE"/>
    <property type="match status" value="1"/>
</dbReference>
<feature type="transmembrane region" description="Helical" evidence="6">
    <location>
        <begin position="305"/>
        <end position="329"/>
    </location>
</feature>
<feature type="transmembrane region" description="Helical" evidence="6">
    <location>
        <begin position="219"/>
        <end position="241"/>
    </location>
</feature>
<dbReference type="EMBL" id="JADKBR010000017">
    <property type="protein sequence ID" value="MBK8891079.1"/>
    <property type="molecule type" value="Genomic_DNA"/>
</dbReference>
<feature type="transmembrane region" description="Helical" evidence="6">
    <location>
        <begin position="137"/>
        <end position="157"/>
    </location>
</feature>
<proteinExistence type="predicted"/>
<feature type="transmembrane region" description="Helical" evidence="6">
    <location>
        <begin position="169"/>
        <end position="190"/>
    </location>
</feature>